<reference evidence="2 3" key="1">
    <citation type="journal article" date="2018" name="Evol. Lett.">
        <title>Horizontal gene cluster transfer increased hallucinogenic mushroom diversity.</title>
        <authorList>
            <person name="Reynolds H.T."/>
            <person name="Vijayakumar V."/>
            <person name="Gluck-Thaler E."/>
            <person name="Korotkin H.B."/>
            <person name="Matheny P.B."/>
            <person name="Slot J.C."/>
        </authorList>
    </citation>
    <scope>NUCLEOTIDE SEQUENCE [LARGE SCALE GENOMIC DNA]</scope>
    <source>
        <strain evidence="2 3">2631</strain>
    </source>
</reference>
<feature type="region of interest" description="Disordered" evidence="1">
    <location>
        <begin position="1"/>
        <end position="63"/>
    </location>
</feature>
<feature type="compositionally biased region" description="Basic and acidic residues" evidence="1">
    <location>
        <begin position="32"/>
        <end position="41"/>
    </location>
</feature>
<comment type="caution">
    <text evidence="2">The sequence shown here is derived from an EMBL/GenBank/DDBJ whole genome shotgun (WGS) entry which is preliminary data.</text>
</comment>
<protein>
    <submittedName>
        <fullName evidence="2">Uncharacterized protein</fullName>
    </submittedName>
</protein>
<evidence type="ECO:0000313" key="3">
    <source>
        <dbReference type="Proteomes" id="UP000283269"/>
    </source>
</evidence>
<feature type="compositionally biased region" description="Polar residues" evidence="1">
    <location>
        <begin position="42"/>
        <end position="56"/>
    </location>
</feature>
<sequence length="74" mass="8519">MDADGVARVHMTPYVDKGKRRADDPVQTQMDLHPHAVDENSNKVSQNYRNSINFGTPSPYRDYEDEVANNTEYF</sequence>
<evidence type="ECO:0000256" key="1">
    <source>
        <dbReference type="SAM" id="MobiDB-lite"/>
    </source>
</evidence>
<dbReference type="AlphaFoldDB" id="A0A409XNZ3"/>
<evidence type="ECO:0000313" key="2">
    <source>
        <dbReference type="EMBL" id="PPQ92416.1"/>
    </source>
</evidence>
<dbReference type="InParanoid" id="A0A409XNZ3"/>
<organism evidence="2 3">
    <name type="scientific">Psilocybe cyanescens</name>
    <dbReference type="NCBI Taxonomy" id="93625"/>
    <lineage>
        <taxon>Eukaryota</taxon>
        <taxon>Fungi</taxon>
        <taxon>Dikarya</taxon>
        <taxon>Basidiomycota</taxon>
        <taxon>Agaricomycotina</taxon>
        <taxon>Agaricomycetes</taxon>
        <taxon>Agaricomycetidae</taxon>
        <taxon>Agaricales</taxon>
        <taxon>Agaricineae</taxon>
        <taxon>Strophariaceae</taxon>
        <taxon>Psilocybe</taxon>
    </lineage>
</organism>
<gene>
    <name evidence="2" type="ORF">CVT25_009903</name>
</gene>
<proteinExistence type="predicted"/>
<name>A0A409XNZ3_PSICY</name>
<dbReference type="Proteomes" id="UP000283269">
    <property type="component" value="Unassembled WGS sequence"/>
</dbReference>
<keyword evidence="3" id="KW-1185">Reference proteome</keyword>
<dbReference type="EMBL" id="NHYD01001047">
    <property type="protein sequence ID" value="PPQ92416.1"/>
    <property type="molecule type" value="Genomic_DNA"/>
</dbReference>
<accession>A0A409XNZ3</accession>